<keyword evidence="2" id="KW-0238">DNA-binding</keyword>
<dbReference type="NCBIfam" id="NF033587">
    <property type="entry name" value="transpos_IS6"/>
    <property type="match status" value="1"/>
</dbReference>
<dbReference type="InterPro" id="IPR047930">
    <property type="entry name" value="Transpos_IS6"/>
</dbReference>
<protein>
    <submittedName>
        <fullName evidence="5">IS6 family transposase</fullName>
    </submittedName>
</protein>
<feature type="domain" description="DDE" evidence="4">
    <location>
        <begin position="78"/>
        <end position="215"/>
    </location>
</feature>
<dbReference type="Proteomes" id="UP001158644">
    <property type="component" value="Unassembled WGS sequence"/>
</dbReference>
<evidence type="ECO:0000256" key="2">
    <source>
        <dbReference type="ARBA" id="ARBA00023125"/>
    </source>
</evidence>
<dbReference type="RefSeq" id="WP_279992505.1">
    <property type="nucleotide sequence ID" value="NZ_JAOBZK010000102.1"/>
</dbReference>
<organism evidence="5 6">
    <name type="scientific">Achromobacter mucicolens</name>
    <dbReference type="NCBI Taxonomy" id="1389922"/>
    <lineage>
        <taxon>Bacteria</taxon>
        <taxon>Pseudomonadati</taxon>
        <taxon>Pseudomonadota</taxon>
        <taxon>Betaproteobacteria</taxon>
        <taxon>Burkholderiales</taxon>
        <taxon>Alcaligenaceae</taxon>
        <taxon>Achromobacter</taxon>
    </lineage>
</organism>
<dbReference type="AlphaFoldDB" id="A0ABD4Z3Z1"/>
<dbReference type="InterPro" id="IPR052183">
    <property type="entry name" value="IS_Transposase"/>
</dbReference>
<keyword evidence="1" id="KW-0815">Transposition</keyword>
<dbReference type="EMBL" id="JAOBZK010000102">
    <property type="protein sequence ID" value="MDH1182123.1"/>
    <property type="molecule type" value="Genomic_DNA"/>
</dbReference>
<accession>A0ABD4Z3Z1</accession>
<reference evidence="5 6" key="1">
    <citation type="submission" date="2022-09" db="EMBL/GenBank/DDBJ databases">
        <title>Intensive care unit water sources are persistently colonized with multi-drug resistant bacteria and are the site of extensive horizontal gene transfer of antibiotic resistance genes.</title>
        <authorList>
            <person name="Diorio-Toth L."/>
        </authorList>
    </citation>
    <scope>NUCLEOTIDE SEQUENCE [LARGE SCALE GENOMIC DNA]</scope>
    <source>
        <strain evidence="5 6">GD03967</strain>
    </source>
</reference>
<dbReference type="InterPro" id="IPR032874">
    <property type="entry name" value="DDE_dom"/>
</dbReference>
<evidence type="ECO:0000313" key="5">
    <source>
        <dbReference type="EMBL" id="MDH1182123.1"/>
    </source>
</evidence>
<evidence type="ECO:0000256" key="1">
    <source>
        <dbReference type="ARBA" id="ARBA00022578"/>
    </source>
</evidence>
<dbReference type="GO" id="GO:0032196">
    <property type="term" value="P:transposition"/>
    <property type="evidence" value="ECO:0007669"/>
    <property type="project" value="UniProtKB-KW"/>
</dbReference>
<gene>
    <name evidence="5" type="ORF">N5C72_28950</name>
</gene>
<proteinExistence type="predicted"/>
<dbReference type="PANTHER" id="PTHR35528">
    <property type="entry name" value="BLL1675 PROTEIN"/>
    <property type="match status" value="1"/>
</dbReference>
<name>A0ABD4Z3Z1_9BURK</name>
<evidence type="ECO:0000256" key="3">
    <source>
        <dbReference type="ARBA" id="ARBA00023172"/>
    </source>
</evidence>
<dbReference type="GO" id="GO:0003677">
    <property type="term" value="F:DNA binding"/>
    <property type="evidence" value="ECO:0007669"/>
    <property type="project" value="UniProtKB-KW"/>
</dbReference>
<keyword evidence="3" id="KW-0233">DNA recombination</keyword>
<dbReference type="GO" id="GO:0006310">
    <property type="term" value="P:DNA recombination"/>
    <property type="evidence" value="ECO:0007669"/>
    <property type="project" value="UniProtKB-KW"/>
</dbReference>
<sequence length="238" mass="27489">MAKRKTIEELFKGRHFEREIIILCVRWYLRFKLSSRDLVEMMAERGLTVAHTTILRWVQRFVPEFEKRWNRYATAAGSAWRVDETYVKIRGQWVYLYRAVDRDGKTVDFRLSARRNVAAAKAFLRKARKSQDTAPSSITLDGYAASHRAVRELQDQGDIPKEARLQSSKYLNNVIEQDHRNIKLRIGPMLGFKRFKCAAITIAGIELTHRIRKGQFSLGQLHLQGQGAATVWNAVLAA</sequence>
<evidence type="ECO:0000313" key="6">
    <source>
        <dbReference type="Proteomes" id="UP001158644"/>
    </source>
</evidence>
<comment type="caution">
    <text evidence="5">The sequence shown here is derived from an EMBL/GenBank/DDBJ whole genome shotgun (WGS) entry which is preliminary data.</text>
</comment>
<dbReference type="Pfam" id="PF13610">
    <property type="entry name" value="DDE_Tnp_IS240"/>
    <property type="match status" value="1"/>
</dbReference>
<dbReference type="PANTHER" id="PTHR35528:SF3">
    <property type="entry name" value="BLL1675 PROTEIN"/>
    <property type="match status" value="1"/>
</dbReference>
<evidence type="ECO:0000259" key="4">
    <source>
        <dbReference type="Pfam" id="PF13610"/>
    </source>
</evidence>